<accession>A0A382M6W0</accession>
<dbReference type="AlphaFoldDB" id="A0A382M6W0"/>
<protein>
    <submittedName>
        <fullName evidence="1">Uncharacterized protein</fullName>
    </submittedName>
</protein>
<name>A0A382M6W0_9ZZZZ</name>
<gene>
    <name evidence="1" type="ORF">METZ01_LOCUS297453</name>
</gene>
<feature type="non-terminal residue" evidence="1">
    <location>
        <position position="1"/>
    </location>
</feature>
<dbReference type="EMBL" id="UINC01091660">
    <property type="protein sequence ID" value="SVC44599.1"/>
    <property type="molecule type" value="Genomic_DNA"/>
</dbReference>
<feature type="non-terminal residue" evidence="1">
    <location>
        <position position="23"/>
    </location>
</feature>
<proteinExistence type="predicted"/>
<sequence>VAIVTPFVQVGTYPTRNFATLGP</sequence>
<evidence type="ECO:0000313" key="1">
    <source>
        <dbReference type="EMBL" id="SVC44599.1"/>
    </source>
</evidence>
<organism evidence="1">
    <name type="scientific">marine metagenome</name>
    <dbReference type="NCBI Taxonomy" id="408172"/>
    <lineage>
        <taxon>unclassified sequences</taxon>
        <taxon>metagenomes</taxon>
        <taxon>ecological metagenomes</taxon>
    </lineage>
</organism>
<reference evidence="1" key="1">
    <citation type="submission" date="2018-05" db="EMBL/GenBank/DDBJ databases">
        <authorList>
            <person name="Lanie J.A."/>
            <person name="Ng W.-L."/>
            <person name="Kazmierczak K.M."/>
            <person name="Andrzejewski T.M."/>
            <person name="Davidsen T.M."/>
            <person name="Wayne K.J."/>
            <person name="Tettelin H."/>
            <person name="Glass J.I."/>
            <person name="Rusch D."/>
            <person name="Podicherti R."/>
            <person name="Tsui H.-C.T."/>
            <person name="Winkler M.E."/>
        </authorList>
    </citation>
    <scope>NUCLEOTIDE SEQUENCE</scope>
</reference>